<gene>
    <name evidence="3" type="ORF">NS184_12410</name>
</gene>
<feature type="transmembrane region" description="Helical" evidence="2">
    <location>
        <begin position="97"/>
        <end position="123"/>
    </location>
</feature>
<feature type="region of interest" description="Disordered" evidence="1">
    <location>
        <begin position="19"/>
        <end position="43"/>
    </location>
</feature>
<name>A0A175RKR8_9MICO</name>
<evidence type="ECO:0000256" key="2">
    <source>
        <dbReference type="SAM" id="Phobius"/>
    </source>
</evidence>
<dbReference type="Proteomes" id="UP000078252">
    <property type="component" value="Unassembled WGS sequence"/>
</dbReference>
<dbReference type="AlphaFoldDB" id="A0A175RKR8"/>
<comment type="caution">
    <text evidence="3">The sequence shown here is derived from an EMBL/GenBank/DDBJ whole genome shotgun (WGS) entry which is preliminary data.</text>
</comment>
<evidence type="ECO:0000313" key="4">
    <source>
        <dbReference type="Proteomes" id="UP000078252"/>
    </source>
</evidence>
<evidence type="ECO:0000256" key="1">
    <source>
        <dbReference type="SAM" id="MobiDB-lite"/>
    </source>
</evidence>
<feature type="transmembrane region" description="Helical" evidence="2">
    <location>
        <begin position="61"/>
        <end position="85"/>
    </location>
</feature>
<proteinExistence type="predicted"/>
<keyword evidence="2" id="KW-0472">Membrane</keyword>
<sequence length="162" mass="16426">MVDPRGVGLAVRVVTDMGTAARRPDPGPPADVVGTSSVSTGREARHPLAGGRRVADVVASAVLLVALAVEAVVAGWAIVFLSLVFGSCDAPGNSCNAALGGAVVYVGPVLVGLVALVAIVWAVSRLVRRRVAWPVPVVGITAIVVVFFACRLLVDAAVTRGI</sequence>
<dbReference type="EMBL" id="LDQC01000069">
    <property type="protein sequence ID" value="KTR04246.1"/>
    <property type="molecule type" value="Genomic_DNA"/>
</dbReference>
<accession>A0A175RKR8</accession>
<organism evidence="3 4">
    <name type="scientific">Curtobacterium luteum</name>
    <dbReference type="NCBI Taxonomy" id="33881"/>
    <lineage>
        <taxon>Bacteria</taxon>
        <taxon>Bacillati</taxon>
        <taxon>Actinomycetota</taxon>
        <taxon>Actinomycetes</taxon>
        <taxon>Micrococcales</taxon>
        <taxon>Microbacteriaceae</taxon>
        <taxon>Curtobacterium</taxon>
    </lineage>
</organism>
<evidence type="ECO:0000313" key="3">
    <source>
        <dbReference type="EMBL" id="KTR04246.1"/>
    </source>
</evidence>
<dbReference type="PATRIC" id="fig|33881.3.peg.2887"/>
<keyword evidence="2" id="KW-1133">Transmembrane helix</keyword>
<dbReference type="STRING" id="33881.NS184_12410"/>
<reference evidence="3 4" key="1">
    <citation type="journal article" date="2016" name="Front. Microbiol.">
        <title>Genomic Resource of Rice Seed Associated Bacteria.</title>
        <authorList>
            <person name="Midha S."/>
            <person name="Bansal K."/>
            <person name="Sharma S."/>
            <person name="Kumar N."/>
            <person name="Patil P.P."/>
            <person name="Chaudhry V."/>
            <person name="Patil P.B."/>
        </authorList>
    </citation>
    <scope>NUCLEOTIDE SEQUENCE [LARGE SCALE GENOMIC DNA]</scope>
    <source>
        <strain evidence="3 4">NS184</strain>
    </source>
</reference>
<keyword evidence="2" id="KW-0812">Transmembrane</keyword>
<protein>
    <submittedName>
        <fullName evidence="3">Uncharacterized protein</fullName>
    </submittedName>
</protein>
<feature type="transmembrane region" description="Helical" evidence="2">
    <location>
        <begin position="135"/>
        <end position="154"/>
    </location>
</feature>